<feature type="region of interest" description="Disordered" evidence="1">
    <location>
        <begin position="1"/>
        <end position="32"/>
    </location>
</feature>
<organism evidence="2 3">
    <name type="scientific">Pleuronectes platessa</name>
    <name type="common">European plaice</name>
    <dbReference type="NCBI Taxonomy" id="8262"/>
    <lineage>
        <taxon>Eukaryota</taxon>
        <taxon>Metazoa</taxon>
        <taxon>Chordata</taxon>
        <taxon>Craniata</taxon>
        <taxon>Vertebrata</taxon>
        <taxon>Euteleostomi</taxon>
        <taxon>Actinopterygii</taxon>
        <taxon>Neopterygii</taxon>
        <taxon>Teleostei</taxon>
        <taxon>Neoteleostei</taxon>
        <taxon>Acanthomorphata</taxon>
        <taxon>Carangaria</taxon>
        <taxon>Pleuronectiformes</taxon>
        <taxon>Pleuronectoidei</taxon>
        <taxon>Pleuronectidae</taxon>
        <taxon>Pleuronectes</taxon>
    </lineage>
</organism>
<accession>A0A9N7YTZ8</accession>
<evidence type="ECO:0000256" key="1">
    <source>
        <dbReference type="SAM" id="MobiDB-lite"/>
    </source>
</evidence>
<feature type="compositionally biased region" description="Basic and acidic residues" evidence="1">
    <location>
        <begin position="114"/>
        <end position="135"/>
    </location>
</feature>
<evidence type="ECO:0000313" key="3">
    <source>
        <dbReference type="Proteomes" id="UP001153269"/>
    </source>
</evidence>
<proteinExistence type="predicted"/>
<name>A0A9N7YTZ8_PLEPL</name>
<keyword evidence="3" id="KW-1185">Reference proteome</keyword>
<feature type="compositionally biased region" description="Acidic residues" evidence="1">
    <location>
        <begin position="103"/>
        <end position="113"/>
    </location>
</feature>
<gene>
    <name evidence="2" type="ORF">PLEPLA_LOCUS25442</name>
</gene>
<evidence type="ECO:0000313" key="2">
    <source>
        <dbReference type="EMBL" id="CAB1437467.1"/>
    </source>
</evidence>
<dbReference type="AlphaFoldDB" id="A0A9N7YTZ8"/>
<comment type="caution">
    <text evidence="2">The sequence shown here is derived from an EMBL/GenBank/DDBJ whole genome shotgun (WGS) entry which is preliminary data.</text>
</comment>
<reference evidence="2" key="1">
    <citation type="submission" date="2020-03" db="EMBL/GenBank/DDBJ databases">
        <authorList>
            <person name="Weist P."/>
        </authorList>
    </citation>
    <scope>NUCLEOTIDE SEQUENCE</scope>
</reference>
<feature type="region of interest" description="Disordered" evidence="1">
    <location>
        <begin position="78"/>
        <end position="142"/>
    </location>
</feature>
<dbReference type="Proteomes" id="UP001153269">
    <property type="component" value="Unassembled WGS sequence"/>
</dbReference>
<dbReference type="EMBL" id="CADEAL010002029">
    <property type="protein sequence ID" value="CAB1437467.1"/>
    <property type="molecule type" value="Genomic_DNA"/>
</dbReference>
<protein>
    <submittedName>
        <fullName evidence="2">Uncharacterized protein</fullName>
    </submittedName>
</protein>
<sequence>MKCRRQQQGLKEKRTGELKGTGPGHSSGPTASHYQWGIHISVSQVFSAQILTQSGTRNQTYTTTLSSHSGQERVRLRRDNYGAPRQLSVPDVVGEGEGGGGGGEEDEEEEEEEEARRRAERVAQHQEQCSGEHTEFYVNTLV</sequence>